<sequence>MMLVLFASAAAMLSSPAAANPSDEQALLPYEQFTLPNGLRVVVHEDHSAPKVAVTVWYHVGSMNEPAGQTGFAHLFEHLMFNGSENHDDEYMPPLQEIGASAVNGATTLDQTYYYAVVPTGGLERVLWLESDRMGYLLGAVTQEKLDEQRGVVQNEKRTRDNQPYSMMPELRAEAIFPSDHPYHHPIIGSMEDLDAASLEDVHGWFHQYYGASNAVVALAGDVTVEQARELMTRYFGSVPPGPPIGRMTEWTPLLERVRTEVVADNVPQTAISWSWPVPGNDAEDRQALRMASSVLGRGRLSRLNQALVIDRQLANSVSANYEARPISGLFNIEIRLQPGVDQAEAEAALQAVLDEFLAEGPTAEELERIKITTYGDTVRMLESLYLRAMMLAGGTIGEGNPGQFELDQAAFDAVQAEDVLVAVNQWLGRPNYRLTVVPQTRYAAGPDGADRSGLPPMGPESELVLPPVREGRLSNGIRVLHARRDGTPTVDMVMAFDAGGAADQGLKPGLQGFTVGLMDDGTTTLTGQEFTQAQEMLGARMYAWADSDTTSFSVSALTRALDDTVDLWSDYIRDPAFRDADLERERGMAVSGVQQALSDPTSIAGRVFTYLMFGADHAYGAPLAGRADVIRSYRREDLTAFHQRFIRPDNAVIFAAGDAEFDVLMATLEASFGDWTAPAAPRGETTIAGVADQTAPRVVLVDRPGSVQSVIRVGHVTPNGLDPRNFDLDVLNGILGGGFTSRLNMNLREEKGWTYGAGSNVSDALGPQVFSVSTSVQTDRTADALSEIARELNEIGGVRPPSGEELDLYRRGQVLTLSDRFETNNAMVGYLSYVTRFEHPYEWITTLPDRYAALTPEIVGAAASMLHPDAMTWVIVGDLTRIEAGVRALGLGEVEVWDAEGNRLR</sequence>
<dbReference type="GO" id="GO:0008237">
    <property type="term" value="F:metallopeptidase activity"/>
    <property type="evidence" value="ECO:0007669"/>
    <property type="project" value="UniProtKB-KW"/>
</dbReference>
<comment type="caution">
    <text evidence="6">The sequence shown here is derived from an EMBL/GenBank/DDBJ whole genome shotgun (WGS) entry which is preliminary data.</text>
</comment>
<dbReference type="PANTHER" id="PTHR11851">
    <property type="entry name" value="METALLOPROTEASE"/>
    <property type="match status" value="1"/>
</dbReference>
<feature type="chain" id="PRO_5034155898" evidence="3">
    <location>
        <begin position="20"/>
        <end position="906"/>
    </location>
</feature>
<dbReference type="InterPro" id="IPR011765">
    <property type="entry name" value="Pept_M16_N"/>
</dbReference>
<reference evidence="7" key="1">
    <citation type="journal article" date="2013" name="Genome Announc.">
        <title>Draft Genome Sequence of the Dimorphic Prosthecate Bacterium Brevundimonas abyssalis TAR-001T.</title>
        <authorList>
            <person name="Tsubouchi T."/>
            <person name="Nishi S."/>
            <person name="Usui K."/>
            <person name="Shimane Y."/>
            <person name="Takaki Y."/>
            <person name="Maruyama T."/>
            <person name="Hatada Y."/>
        </authorList>
    </citation>
    <scope>NUCLEOTIDE SEQUENCE [LARGE SCALE GENOMIC DNA]</scope>
    <source>
        <strain evidence="7">TAR-001</strain>
    </source>
</reference>
<dbReference type="Pfam" id="PF00675">
    <property type="entry name" value="Peptidase_M16"/>
    <property type="match status" value="2"/>
</dbReference>
<evidence type="ECO:0000256" key="3">
    <source>
        <dbReference type="SAM" id="SignalP"/>
    </source>
</evidence>
<keyword evidence="7" id="KW-1185">Reference proteome</keyword>
<keyword evidence="2" id="KW-0482">Metalloprotease</keyword>
<dbReference type="AlphaFoldDB" id="A0A8E0NCS8"/>
<feature type="domain" description="Peptidase M16 N-terminal" evidence="4">
    <location>
        <begin position="480"/>
        <end position="599"/>
    </location>
</feature>
<evidence type="ECO:0000259" key="5">
    <source>
        <dbReference type="Pfam" id="PF05193"/>
    </source>
</evidence>
<dbReference type="Pfam" id="PF05193">
    <property type="entry name" value="Peptidase_M16_C"/>
    <property type="match status" value="2"/>
</dbReference>
<dbReference type="Proteomes" id="UP000016569">
    <property type="component" value="Unassembled WGS sequence"/>
</dbReference>
<gene>
    <name evidence="6" type="ORF">MBEBAB_2268</name>
</gene>
<accession>A0A8E0NCS8</accession>
<organism evidence="6 7">
    <name type="scientific">Brevundimonas abyssalis TAR-001</name>
    <dbReference type="NCBI Taxonomy" id="1391729"/>
    <lineage>
        <taxon>Bacteria</taxon>
        <taxon>Pseudomonadati</taxon>
        <taxon>Pseudomonadota</taxon>
        <taxon>Alphaproteobacteria</taxon>
        <taxon>Caulobacterales</taxon>
        <taxon>Caulobacteraceae</taxon>
        <taxon>Brevundimonas</taxon>
    </lineage>
</organism>
<feature type="signal peptide" evidence="3">
    <location>
        <begin position="1"/>
        <end position="19"/>
    </location>
</feature>
<evidence type="ECO:0000313" key="6">
    <source>
        <dbReference type="EMBL" id="GAD60018.1"/>
    </source>
</evidence>
<name>A0A8E0NCS8_9CAUL</name>
<feature type="domain" description="Peptidase M16 N-terminal" evidence="4">
    <location>
        <begin position="40"/>
        <end position="177"/>
    </location>
</feature>
<protein>
    <submittedName>
        <fullName evidence="6">Zinc protease</fullName>
    </submittedName>
</protein>
<dbReference type="GO" id="GO:0006508">
    <property type="term" value="P:proteolysis"/>
    <property type="evidence" value="ECO:0007669"/>
    <property type="project" value="UniProtKB-KW"/>
</dbReference>
<evidence type="ECO:0000259" key="4">
    <source>
        <dbReference type="Pfam" id="PF00675"/>
    </source>
</evidence>
<comment type="similarity">
    <text evidence="1">Belongs to the peptidase M16 family.</text>
</comment>
<dbReference type="InterPro" id="IPR011249">
    <property type="entry name" value="Metalloenz_LuxS/M16"/>
</dbReference>
<dbReference type="InterPro" id="IPR007863">
    <property type="entry name" value="Peptidase_M16_C"/>
</dbReference>
<keyword evidence="3" id="KW-0732">Signal</keyword>
<dbReference type="GO" id="GO:0046872">
    <property type="term" value="F:metal ion binding"/>
    <property type="evidence" value="ECO:0007669"/>
    <property type="project" value="InterPro"/>
</dbReference>
<evidence type="ECO:0000256" key="2">
    <source>
        <dbReference type="ARBA" id="ARBA00023049"/>
    </source>
</evidence>
<dbReference type="EMBL" id="BATC01000048">
    <property type="protein sequence ID" value="GAD60018.1"/>
    <property type="molecule type" value="Genomic_DNA"/>
</dbReference>
<evidence type="ECO:0000313" key="7">
    <source>
        <dbReference type="Proteomes" id="UP000016569"/>
    </source>
</evidence>
<keyword evidence="6" id="KW-0645">Protease</keyword>
<dbReference type="SUPFAM" id="SSF63411">
    <property type="entry name" value="LuxS/MPP-like metallohydrolase"/>
    <property type="match status" value="4"/>
</dbReference>
<dbReference type="InterPro" id="IPR050361">
    <property type="entry name" value="MPP/UQCRC_Complex"/>
</dbReference>
<proteinExistence type="inferred from homology"/>
<evidence type="ECO:0000256" key="1">
    <source>
        <dbReference type="ARBA" id="ARBA00007261"/>
    </source>
</evidence>
<keyword evidence="2" id="KW-0378">Hydrolase</keyword>
<dbReference type="Gene3D" id="3.30.830.10">
    <property type="entry name" value="Metalloenzyme, LuxS/M16 peptidase-like"/>
    <property type="match status" value="4"/>
</dbReference>
<dbReference type="PANTHER" id="PTHR11851:SF49">
    <property type="entry name" value="MITOCHONDRIAL-PROCESSING PEPTIDASE SUBUNIT ALPHA"/>
    <property type="match status" value="1"/>
</dbReference>
<feature type="domain" description="Peptidase M16 C-terminal" evidence="5">
    <location>
        <begin position="636"/>
        <end position="808"/>
    </location>
</feature>
<feature type="domain" description="Peptidase M16 C-terminal" evidence="5">
    <location>
        <begin position="198"/>
        <end position="371"/>
    </location>
</feature>